<dbReference type="Pfam" id="PF05368">
    <property type="entry name" value="NmrA"/>
    <property type="match status" value="1"/>
</dbReference>
<dbReference type="InterPro" id="IPR036291">
    <property type="entry name" value="NAD(P)-bd_dom_sf"/>
</dbReference>
<dbReference type="PANTHER" id="PTHR42748:SF31">
    <property type="entry name" value="NMRA-LIKE DOMAIN-CONTAINING PROTEIN-RELATED"/>
    <property type="match status" value="1"/>
</dbReference>
<keyword evidence="2" id="KW-0521">NADP</keyword>
<feature type="domain" description="NmrA-like" evidence="3">
    <location>
        <begin position="3"/>
        <end position="247"/>
    </location>
</feature>
<dbReference type="STRING" id="341663.Q0CVW9"/>
<dbReference type="EMBL" id="CH476596">
    <property type="protein sequence ID" value="EAU37127.1"/>
    <property type="molecule type" value="Genomic_DNA"/>
</dbReference>
<dbReference type="OMA" id="TEITSDW"/>
<dbReference type="Proteomes" id="UP000007963">
    <property type="component" value="Unassembled WGS sequence"/>
</dbReference>
<gene>
    <name evidence="4" type="ORF">ATEG_02165</name>
</gene>
<sequence length="386" mass="42528">MAPTILIVGATGNTGRSLTETLPGLLQKSNALSNHRVIGLTRSLDSAAAKQLSKIPGVEMVEKNWVDITADWLREHQVVRAYIASHNNPNQFAEESTFYVNALEAGVEYVVRISTTAANVRPDCKAYYSRSHWAIEALLGSPEFGAMKWTSLQANQFLQFALAPAVEYIRNYRKSGEQGRLSLILSKDAPVGLIDGNEVGVFAAHLLAAEDPAVHNKKKYVLNGPEDCTGAKIVEMVEQHTGVKVKDVGYKEMLAFIESYYEQCFAKTGESKNVIMTMSHANETGWEGKCTASTTSKEVLEIAAPKRTPSDVLKALLVLNPERHIIEQMLLITLVLKYCACDFNSCSAQRIVLDMCEGCHVAGIGGEVLCRKAGYFDILECRESYW</sequence>
<dbReference type="InterPro" id="IPR051164">
    <property type="entry name" value="NmrA-like_oxidored"/>
</dbReference>
<proteinExistence type="inferred from homology"/>
<evidence type="ECO:0000313" key="4">
    <source>
        <dbReference type="EMBL" id="EAU37127.1"/>
    </source>
</evidence>
<dbReference type="InterPro" id="IPR008030">
    <property type="entry name" value="NmrA-like"/>
</dbReference>
<name>Q0CVW9_ASPTN</name>
<comment type="similarity">
    <text evidence="1">Belongs to the NmrA-type oxidoreductase family.</text>
</comment>
<organism evidence="4 5">
    <name type="scientific">Aspergillus terreus (strain NIH 2624 / FGSC A1156)</name>
    <dbReference type="NCBI Taxonomy" id="341663"/>
    <lineage>
        <taxon>Eukaryota</taxon>
        <taxon>Fungi</taxon>
        <taxon>Dikarya</taxon>
        <taxon>Ascomycota</taxon>
        <taxon>Pezizomycotina</taxon>
        <taxon>Eurotiomycetes</taxon>
        <taxon>Eurotiomycetidae</taxon>
        <taxon>Eurotiales</taxon>
        <taxon>Aspergillaceae</taxon>
        <taxon>Aspergillus</taxon>
        <taxon>Aspergillus subgen. Circumdati</taxon>
    </lineage>
</organism>
<evidence type="ECO:0000256" key="2">
    <source>
        <dbReference type="ARBA" id="ARBA00022857"/>
    </source>
</evidence>
<dbReference type="RefSeq" id="XP_001211343.1">
    <property type="nucleotide sequence ID" value="XM_001211343.1"/>
</dbReference>
<dbReference type="GO" id="GO:0005634">
    <property type="term" value="C:nucleus"/>
    <property type="evidence" value="ECO:0007669"/>
    <property type="project" value="TreeGrafter"/>
</dbReference>
<dbReference type="eggNOG" id="ENOG502RY9V">
    <property type="taxonomic scope" value="Eukaryota"/>
</dbReference>
<dbReference type="Gene3D" id="3.40.50.720">
    <property type="entry name" value="NAD(P)-binding Rossmann-like Domain"/>
    <property type="match status" value="1"/>
</dbReference>
<dbReference type="HOGENOM" id="CLU_076691_0_0_1"/>
<dbReference type="OrthoDB" id="413314at2759"/>
<evidence type="ECO:0000259" key="3">
    <source>
        <dbReference type="Pfam" id="PF05368"/>
    </source>
</evidence>
<evidence type="ECO:0000313" key="5">
    <source>
        <dbReference type="Proteomes" id="UP000007963"/>
    </source>
</evidence>
<evidence type="ECO:0000256" key="1">
    <source>
        <dbReference type="ARBA" id="ARBA00006328"/>
    </source>
</evidence>
<dbReference type="VEuPathDB" id="FungiDB:ATEG_02165"/>
<accession>Q0CVW9</accession>
<reference evidence="5" key="1">
    <citation type="submission" date="2005-09" db="EMBL/GenBank/DDBJ databases">
        <title>Annotation of the Aspergillus terreus NIH2624 genome.</title>
        <authorList>
            <person name="Birren B.W."/>
            <person name="Lander E.S."/>
            <person name="Galagan J.E."/>
            <person name="Nusbaum C."/>
            <person name="Devon K."/>
            <person name="Henn M."/>
            <person name="Ma L.-J."/>
            <person name="Jaffe D.B."/>
            <person name="Butler J."/>
            <person name="Alvarez P."/>
            <person name="Gnerre S."/>
            <person name="Grabherr M."/>
            <person name="Kleber M."/>
            <person name="Mauceli E.W."/>
            <person name="Brockman W."/>
            <person name="Rounsley S."/>
            <person name="Young S.K."/>
            <person name="LaButti K."/>
            <person name="Pushparaj V."/>
            <person name="DeCaprio D."/>
            <person name="Crawford M."/>
            <person name="Koehrsen M."/>
            <person name="Engels R."/>
            <person name="Montgomery P."/>
            <person name="Pearson M."/>
            <person name="Howarth C."/>
            <person name="Larson L."/>
            <person name="Luoma S."/>
            <person name="White J."/>
            <person name="Alvarado L."/>
            <person name="Kodira C.D."/>
            <person name="Zeng Q."/>
            <person name="Oleary S."/>
            <person name="Yandava C."/>
            <person name="Denning D.W."/>
            <person name="Nierman W.C."/>
            <person name="Milne T."/>
            <person name="Madden K."/>
        </authorList>
    </citation>
    <scope>NUCLEOTIDE SEQUENCE [LARGE SCALE GENOMIC DNA]</scope>
    <source>
        <strain evidence="5">NIH 2624 / FGSC A1156</strain>
    </source>
</reference>
<protein>
    <recommendedName>
        <fullName evidence="3">NmrA-like domain-containing protein</fullName>
    </recommendedName>
</protein>
<dbReference type="AlphaFoldDB" id="Q0CVW9"/>
<dbReference type="SUPFAM" id="SSF51735">
    <property type="entry name" value="NAD(P)-binding Rossmann-fold domains"/>
    <property type="match status" value="1"/>
</dbReference>
<dbReference type="GeneID" id="4317051"/>
<dbReference type="PANTHER" id="PTHR42748">
    <property type="entry name" value="NITROGEN METABOLITE REPRESSION PROTEIN NMRA FAMILY MEMBER"/>
    <property type="match status" value="1"/>
</dbReference>